<dbReference type="PANTHER" id="PTHR11220">
    <property type="entry name" value="HEME-BINDING PROTEIN-RELATED"/>
    <property type="match status" value="1"/>
</dbReference>
<comment type="similarity">
    <text evidence="2">Belongs to the HEBP family.</text>
</comment>
<comment type="subunit">
    <text evidence="3">Monomer.</text>
</comment>
<comment type="function">
    <text evidence="5">May bind free porphyrinogens that may be present in the cell and thus facilitate removal of these potentially toxic compound. Binds with a high affinity to one molecule of heme or porphyrins. It binds metalloporphyrins, free porphyrins and N-methylprotoporphyrin with similar affinities.</text>
</comment>
<evidence type="ECO:0000256" key="5">
    <source>
        <dbReference type="ARBA" id="ARBA00037673"/>
    </source>
</evidence>
<organism evidence="7 8">
    <name type="scientific">Alosa alosa</name>
    <name type="common">allis shad</name>
    <dbReference type="NCBI Taxonomy" id="278164"/>
    <lineage>
        <taxon>Eukaryota</taxon>
        <taxon>Metazoa</taxon>
        <taxon>Chordata</taxon>
        <taxon>Craniata</taxon>
        <taxon>Vertebrata</taxon>
        <taxon>Euteleostomi</taxon>
        <taxon>Actinopterygii</taxon>
        <taxon>Neopterygii</taxon>
        <taxon>Teleostei</taxon>
        <taxon>Clupei</taxon>
        <taxon>Clupeiformes</taxon>
        <taxon>Clupeoidei</taxon>
        <taxon>Clupeidae</taxon>
        <taxon>Alosa</taxon>
    </lineage>
</organism>
<name>A0AAV6GVV3_9TELE</name>
<dbReference type="PANTHER" id="PTHR11220:SF1">
    <property type="entry name" value="HEME-BINDING PROTEIN 2"/>
    <property type="match status" value="1"/>
</dbReference>
<comment type="subcellular location">
    <subcellularLocation>
        <location evidence="1">Cytoplasm</location>
    </subcellularLocation>
</comment>
<evidence type="ECO:0000313" key="8">
    <source>
        <dbReference type="Proteomes" id="UP000823561"/>
    </source>
</evidence>
<proteinExistence type="inferred from homology"/>
<evidence type="ECO:0000256" key="3">
    <source>
        <dbReference type="ARBA" id="ARBA00011245"/>
    </source>
</evidence>
<sequence>MPTSTTEVPFSKTPPSLLPVRHCSKTAHCSGVYGAGIVVFVFALAVEAKVGDSSESSFCTESKECLLYNLTCTGNGYEVRRYEETKWVSVDVESAFMEMAISKAFWKLFRYIMGSNDAGMKIDMTAPVIIKGPDSRSMLQSSGFTISFLLPSTFQLKQTPIPNPTESSVYLSETPSMQVYVKSYGGWMSFISSRMQSSALRMALRAAGASYTTGFHYDVGYNSPMKMTDRHNEVWYLVEGKPVCSAV</sequence>
<reference evidence="7" key="1">
    <citation type="submission" date="2020-10" db="EMBL/GenBank/DDBJ databases">
        <title>Chromosome-scale genome assembly of the Allis shad, Alosa alosa.</title>
        <authorList>
            <person name="Margot Z."/>
            <person name="Christophe K."/>
            <person name="Cabau C."/>
            <person name="Louis A."/>
            <person name="Berthelot C."/>
            <person name="Parey E."/>
            <person name="Roest Crollius H."/>
            <person name="Montfort J."/>
            <person name="Robinson-Rechavi M."/>
            <person name="Bucao C."/>
            <person name="Bouchez O."/>
            <person name="Gislard M."/>
            <person name="Lluch J."/>
            <person name="Milhes M."/>
            <person name="Lampietro C."/>
            <person name="Lopez Roques C."/>
            <person name="Donnadieu C."/>
            <person name="Braasch I."/>
            <person name="Desvignes T."/>
            <person name="Postlethwait J."/>
            <person name="Bobe J."/>
            <person name="Guiguen Y."/>
        </authorList>
    </citation>
    <scope>NUCLEOTIDE SEQUENCE</scope>
    <source>
        <strain evidence="7">M-15738</strain>
        <tissue evidence="7">Blood</tissue>
    </source>
</reference>
<evidence type="ECO:0000256" key="6">
    <source>
        <dbReference type="ARBA" id="ARBA00040755"/>
    </source>
</evidence>
<dbReference type="SUPFAM" id="SSF55136">
    <property type="entry name" value="Probable bacterial effector-binding domain"/>
    <property type="match status" value="1"/>
</dbReference>
<evidence type="ECO:0000256" key="2">
    <source>
        <dbReference type="ARBA" id="ARBA00009817"/>
    </source>
</evidence>
<dbReference type="FunFam" id="3.20.80.10:FF:000003">
    <property type="entry name" value="Heme-binding protein 1"/>
    <property type="match status" value="1"/>
</dbReference>
<dbReference type="GO" id="GO:0005737">
    <property type="term" value="C:cytoplasm"/>
    <property type="evidence" value="ECO:0007669"/>
    <property type="project" value="UniProtKB-SubCell"/>
</dbReference>
<keyword evidence="4" id="KW-0963">Cytoplasm</keyword>
<accession>A0AAV6GVV3</accession>
<dbReference type="Gene3D" id="3.20.80.10">
    <property type="entry name" value="Regulatory factor, effector binding domain"/>
    <property type="match status" value="1"/>
</dbReference>
<dbReference type="Pfam" id="PF04832">
    <property type="entry name" value="SOUL"/>
    <property type="match status" value="1"/>
</dbReference>
<comment type="caution">
    <text evidence="7">The sequence shown here is derived from an EMBL/GenBank/DDBJ whole genome shotgun (WGS) entry which is preliminary data.</text>
</comment>
<evidence type="ECO:0000313" key="7">
    <source>
        <dbReference type="EMBL" id="KAG5279253.1"/>
    </source>
</evidence>
<protein>
    <recommendedName>
        <fullName evidence="6">Heme-binding protein 1</fullName>
    </recommendedName>
</protein>
<dbReference type="InterPro" id="IPR006917">
    <property type="entry name" value="SOUL_heme-bd"/>
</dbReference>
<dbReference type="GO" id="GO:0020037">
    <property type="term" value="F:heme binding"/>
    <property type="evidence" value="ECO:0007669"/>
    <property type="project" value="TreeGrafter"/>
</dbReference>
<keyword evidence="8" id="KW-1185">Reference proteome</keyword>
<dbReference type="InterPro" id="IPR011256">
    <property type="entry name" value="Reg_factor_effector_dom_sf"/>
</dbReference>
<dbReference type="Proteomes" id="UP000823561">
    <property type="component" value="Chromosome 6"/>
</dbReference>
<gene>
    <name evidence="7" type="ORF">AALO_G00075750</name>
</gene>
<evidence type="ECO:0000256" key="1">
    <source>
        <dbReference type="ARBA" id="ARBA00004496"/>
    </source>
</evidence>
<dbReference type="AlphaFoldDB" id="A0AAV6GVV3"/>
<evidence type="ECO:0000256" key="4">
    <source>
        <dbReference type="ARBA" id="ARBA00022490"/>
    </source>
</evidence>
<dbReference type="EMBL" id="JADWDJ010000006">
    <property type="protein sequence ID" value="KAG5279253.1"/>
    <property type="molecule type" value="Genomic_DNA"/>
</dbReference>